<evidence type="ECO:0000256" key="1">
    <source>
        <dbReference type="SAM" id="Phobius"/>
    </source>
</evidence>
<feature type="transmembrane region" description="Helical" evidence="1">
    <location>
        <begin position="82"/>
        <end position="102"/>
    </location>
</feature>
<feature type="transmembrane region" description="Helical" evidence="1">
    <location>
        <begin position="30"/>
        <end position="49"/>
    </location>
</feature>
<protein>
    <submittedName>
        <fullName evidence="3">Predicted metal-dependent membrane protease</fullName>
    </submittedName>
</protein>
<sequence length="280" mass="30169">MIMTWASIKGVEQPARPRFRVRGLLGRMRITHAGIAYLAAITGAELVTALLDPMLGILCHVVILGSLLIHSALAGTTEGRNFLLSMAIAPVIRIVSLGMPLGMFRQEWWYLLTSIPLFATAFVIIRTIPLQRRQIAIQLPALRALPVTLIVVASGALLGLIEFLILRPEPLAGSLTVTAMALPAAILMACTGVIEELIFRGILQTTGTKVFGTGRGIVYVSLLFGALHIGHLSVVDVIFVTAVALYFAGIVHRTRSLLGVSIAHGITNIMLFVVLPLLMR</sequence>
<feature type="transmembrane region" description="Helical" evidence="1">
    <location>
        <begin position="108"/>
        <end position="129"/>
    </location>
</feature>
<organism evidence="3 4">
    <name type="scientific">Nitrolancea hollandica Lb</name>
    <dbReference type="NCBI Taxonomy" id="1129897"/>
    <lineage>
        <taxon>Bacteria</taxon>
        <taxon>Pseudomonadati</taxon>
        <taxon>Thermomicrobiota</taxon>
        <taxon>Thermomicrobia</taxon>
        <taxon>Sphaerobacterales</taxon>
        <taxon>Sphaerobacterineae</taxon>
        <taxon>Sphaerobacteraceae</taxon>
        <taxon>Nitrolancea</taxon>
    </lineage>
</organism>
<accession>I4EET4</accession>
<dbReference type="GO" id="GO:0004175">
    <property type="term" value="F:endopeptidase activity"/>
    <property type="evidence" value="ECO:0007669"/>
    <property type="project" value="UniProtKB-ARBA"/>
</dbReference>
<reference evidence="3 4" key="1">
    <citation type="journal article" date="2012" name="ISME J.">
        <title>Nitrification expanded: discovery, physiology and genomics of a nitrite-oxidizing bacterium from the phylum Chloroflexi.</title>
        <authorList>
            <person name="Sorokin D.Y."/>
            <person name="Lucker S."/>
            <person name="Vejmelkova D."/>
            <person name="Kostrikina N.A."/>
            <person name="Kleerebezem R."/>
            <person name="Rijpstra W.I."/>
            <person name="Damste J.S."/>
            <person name="Le Paslier D."/>
            <person name="Muyzer G."/>
            <person name="Wagner M."/>
            <person name="van Loosdrecht M.C."/>
            <person name="Daims H."/>
        </authorList>
    </citation>
    <scope>NUCLEOTIDE SEQUENCE [LARGE SCALE GENOMIC DNA]</scope>
    <source>
        <strain evidence="4">none</strain>
    </source>
</reference>
<keyword evidence="1" id="KW-0812">Transmembrane</keyword>
<dbReference type="Proteomes" id="UP000004221">
    <property type="component" value="Unassembled WGS sequence"/>
</dbReference>
<feature type="transmembrane region" description="Helical" evidence="1">
    <location>
        <begin position="257"/>
        <end position="278"/>
    </location>
</feature>
<dbReference type="RefSeq" id="WP_008476100.1">
    <property type="nucleotide sequence ID" value="NZ_CAGS01000114.1"/>
</dbReference>
<comment type="caution">
    <text evidence="3">The sequence shown here is derived from an EMBL/GenBank/DDBJ whole genome shotgun (WGS) entry which is preliminary data.</text>
</comment>
<keyword evidence="3" id="KW-0645">Protease</keyword>
<evidence type="ECO:0000313" key="4">
    <source>
        <dbReference type="Proteomes" id="UP000004221"/>
    </source>
</evidence>
<evidence type="ECO:0000313" key="3">
    <source>
        <dbReference type="EMBL" id="CCF83196.1"/>
    </source>
</evidence>
<keyword evidence="4" id="KW-1185">Reference proteome</keyword>
<dbReference type="GO" id="GO:0080120">
    <property type="term" value="P:CAAX-box protein maturation"/>
    <property type="evidence" value="ECO:0007669"/>
    <property type="project" value="UniProtKB-ARBA"/>
</dbReference>
<proteinExistence type="predicted"/>
<keyword evidence="1" id="KW-0472">Membrane</keyword>
<evidence type="ECO:0000259" key="2">
    <source>
        <dbReference type="Pfam" id="PF02517"/>
    </source>
</evidence>
<dbReference type="EMBL" id="CAGS01000114">
    <property type="protein sequence ID" value="CCF83196.1"/>
    <property type="molecule type" value="Genomic_DNA"/>
</dbReference>
<gene>
    <name evidence="3" type="ORF">NITHO_2000007</name>
</gene>
<keyword evidence="3" id="KW-0378">Hydrolase</keyword>
<dbReference type="OrthoDB" id="324900at2"/>
<dbReference type="GO" id="GO:0006508">
    <property type="term" value="P:proteolysis"/>
    <property type="evidence" value="ECO:0007669"/>
    <property type="project" value="UniProtKB-KW"/>
</dbReference>
<feature type="transmembrane region" description="Helical" evidence="1">
    <location>
        <begin position="218"/>
        <end position="251"/>
    </location>
</feature>
<feature type="transmembrane region" description="Helical" evidence="1">
    <location>
        <begin position="171"/>
        <end position="198"/>
    </location>
</feature>
<feature type="transmembrane region" description="Helical" evidence="1">
    <location>
        <begin position="141"/>
        <end position="165"/>
    </location>
</feature>
<dbReference type="Pfam" id="PF02517">
    <property type="entry name" value="Rce1-like"/>
    <property type="match status" value="1"/>
</dbReference>
<feature type="transmembrane region" description="Helical" evidence="1">
    <location>
        <begin position="55"/>
        <end position="75"/>
    </location>
</feature>
<dbReference type="InterPro" id="IPR003675">
    <property type="entry name" value="Rce1/LyrA-like_dom"/>
</dbReference>
<feature type="domain" description="CAAX prenyl protease 2/Lysostaphin resistance protein A-like" evidence="2">
    <location>
        <begin position="182"/>
        <end position="270"/>
    </location>
</feature>
<keyword evidence="1" id="KW-1133">Transmembrane helix</keyword>
<dbReference type="AlphaFoldDB" id="I4EET4"/>
<name>I4EET4_9BACT</name>